<proteinExistence type="predicted"/>
<dbReference type="Proteomes" id="UP000254701">
    <property type="component" value="Unassembled WGS sequence"/>
</dbReference>
<reference evidence="2 3" key="1">
    <citation type="submission" date="2018-06" db="EMBL/GenBank/DDBJ databases">
        <authorList>
            <consortium name="Pathogen Informatics"/>
            <person name="Doyle S."/>
        </authorList>
    </citation>
    <scope>NUCLEOTIDE SEQUENCE [LARGE SCALE GENOMIC DNA]</scope>
    <source>
        <strain evidence="2 3">NCTC10684</strain>
    </source>
</reference>
<evidence type="ECO:0000313" key="3">
    <source>
        <dbReference type="Proteomes" id="UP000254701"/>
    </source>
</evidence>
<organism evidence="2 3">
    <name type="scientific">Aminobacter aminovorans</name>
    <name type="common">Chelatobacter heintzii</name>
    <dbReference type="NCBI Taxonomy" id="83263"/>
    <lineage>
        <taxon>Bacteria</taxon>
        <taxon>Pseudomonadati</taxon>
        <taxon>Pseudomonadota</taxon>
        <taxon>Alphaproteobacteria</taxon>
        <taxon>Hyphomicrobiales</taxon>
        <taxon>Phyllobacteriaceae</taxon>
        <taxon>Aminobacter</taxon>
    </lineage>
</organism>
<sequence length="274" mass="29810">MSFNTIMLQLDIDRPVGPGVAFAKSIALKFDTDLIGFCAAEPRYVMPVGDSDMAIADEMRRQVDEIEDKLIKVKEDFFRQLDGDRRITWRGELGNPTQLLAINARAADLIVLNYPRPGPTDGCRTADPGTLLLSIGRPVLLAPVDFQPVKAEGVLVAWKDTRESRRAVVDALPFLSSASRVRVATLESNNIAAARQSADDVVSFLGRHGIRATADTIDVGGADESETLVQIATEIGADLIVSGAYGHNRIREWAFGGVTRSLLRCSSISRLMSN</sequence>
<dbReference type="RefSeq" id="WP_115731745.1">
    <property type="nucleotide sequence ID" value="NZ_BAAAVY010000002.1"/>
</dbReference>
<dbReference type="CDD" id="cd00293">
    <property type="entry name" value="USP-like"/>
    <property type="match status" value="1"/>
</dbReference>
<feature type="domain" description="UspA" evidence="1">
    <location>
        <begin position="141"/>
        <end position="269"/>
    </location>
</feature>
<name>A0A380WL06_AMIAI</name>
<evidence type="ECO:0000259" key="1">
    <source>
        <dbReference type="Pfam" id="PF00582"/>
    </source>
</evidence>
<dbReference type="Gene3D" id="3.40.50.12370">
    <property type="match status" value="1"/>
</dbReference>
<gene>
    <name evidence="2" type="ORF">NCTC10684_02852</name>
</gene>
<evidence type="ECO:0000313" key="2">
    <source>
        <dbReference type="EMBL" id="SUU89611.1"/>
    </source>
</evidence>
<protein>
    <submittedName>
        <fullName evidence="2">Universal stress protein family</fullName>
    </submittedName>
</protein>
<dbReference type="InterPro" id="IPR006016">
    <property type="entry name" value="UspA"/>
</dbReference>
<dbReference type="SUPFAM" id="SSF52402">
    <property type="entry name" value="Adenine nucleotide alpha hydrolases-like"/>
    <property type="match status" value="2"/>
</dbReference>
<dbReference type="Pfam" id="PF00582">
    <property type="entry name" value="Usp"/>
    <property type="match status" value="1"/>
</dbReference>
<dbReference type="AlphaFoldDB" id="A0A380WL06"/>
<dbReference type="OrthoDB" id="9804721at2"/>
<dbReference type="EMBL" id="UFSM01000001">
    <property type="protein sequence ID" value="SUU89611.1"/>
    <property type="molecule type" value="Genomic_DNA"/>
</dbReference>
<accession>A0A380WL06</accession>